<name>A0A914RCW4_PAREQ</name>
<evidence type="ECO:0000313" key="6">
    <source>
        <dbReference type="Proteomes" id="UP000887564"/>
    </source>
</evidence>
<dbReference type="PANTHER" id="PTHR46037">
    <property type="entry name" value="PROTEIN ENHANCER OF SEVENLESS 2B"/>
    <property type="match status" value="1"/>
</dbReference>
<dbReference type="Gene3D" id="2.30.30.40">
    <property type="entry name" value="SH3 Domains"/>
    <property type="match status" value="1"/>
</dbReference>
<evidence type="ECO:0000256" key="3">
    <source>
        <dbReference type="PROSITE-ProRule" id="PRU00192"/>
    </source>
</evidence>
<protein>
    <submittedName>
        <fullName evidence="7">SH2 domain-containing protein</fullName>
    </submittedName>
</protein>
<dbReference type="SMART" id="SM00326">
    <property type="entry name" value="SH3"/>
    <property type="match status" value="1"/>
</dbReference>
<proteinExistence type="predicted"/>
<feature type="domain" description="SH2" evidence="4">
    <location>
        <begin position="36"/>
        <end position="91"/>
    </location>
</feature>
<reference evidence="7" key="1">
    <citation type="submission" date="2022-11" db="UniProtKB">
        <authorList>
            <consortium name="WormBaseParasite"/>
        </authorList>
    </citation>
    <scope>IDENTIFICATION</scope>
</reference>
<accession>A0A914RCW4</accession>
<dbReference type="PROSITE" id="PS50002">
    <property type="entry name" value="SH3"/>
    <property type="match status" value="1"/>
</dbReference>
<dbReference type="WBParaSite" id="PEQ_0000452101-mRNA-1">
    <property type="protein sequence ID" value="PEQ_0000452101-mRNA-1"/>
    <property type="gene ID" value="PEQ_0000452101"/>
</dbReference>
<dbReference type="InterPro" id="IPR036860">
    <property type="entry name" value="SH2_dom_sf"/>
</dbReference>
<evidence type="ECO:0000256" key="1">
    <source>
        <dbReference type="ARBA" id="ARBA00022443"/>
    </source>
</evidence>
<dbReference type="InterPro" id="IPR000980">
    <property type="entry name" value="SH2"/>
</dbReference>
<dbReference type="PRINTS" id="PR00452">
    <property type="entry name" value="SH3DOMAIN"/>
</dbReference>
<dbReference type="PRINTS" id="PR00401">
    <property type="entry name" value="SH2DOMAIN"/>
</dbReference>
<keyword evidence="1 3" id="KW-0728">SH3 domain</keyword>
<evidence type="ECO:0000313" key="7">
    <source>
        <dbReference type="WBParaSite" id="PEQ_0000452101-mRNA-1"/>
    </source>
</evidence>
<evidence type="ECO:0000259" key="4">
    <source>
        <dbReference type="PROSITE" id="PS50001"/>
    </source>
</evidence>
<evidence type="ECO:0000259" key="5">
    <source>
        <dbReference type="PROSITE" id="PS50002"/>
    </source>
</evidence>
<keyword evidence="6" id="KW-1185">Reference proteome</keyword>
<dbReference type="SUPFAM" id="SSF55550">
    <property type="entry name" value="SH2 domain"/>
    <property type="match status" value="1"/>
</dbReference>
<dbReference type="Proteomes" id="UP000887564">
    <property type="component" value="Unplaced"/>
</dbReference>
<feature type="domain" description="SH3" evidence="5">
    <location>
        <begin position="1"/>
        <end position="65"/>
    </location>
</feature>
<dbReference type="AlphaFoldDB" id="A0A914RCW4"/>
<dbReference type="InterPro" id="IPR043539">
    <property type="entry name" value="Grb2-like"/>
</dbReference>
<sequence length="91" mass="10271">MEAIAEHDFTATAEDELSFRKSEVLKVLNKDEDPHWYKAELHGQEEALLLRPGNGDGAFLVRQSESSPGDFSISVRFQGAVQHFKVLRDNN</sequence>
<dbReference type="InterPro" id="IPR001452">
    <property type="entry name" value="SH3_domain"/>
</dbReference>
<dbReference type="PROSITE" id="PS50001">
    <property type="entry name" value="SH2"/>
    <property type="match status" value="1"/>
</dbReference>
<organism evidence="6 7">
    <name type="scientific">Parascaris equorum</name>
    <name type="common">Equine roundworm</name>
    <dbReference type="NCBI Taxonomy" id="6256"/>
    <lineage>
        <taxon>Eukaryota</taxon>
        <taxon>Metazoa</taxon>
        <taxon>Ecdysozoa</taxon>
        <taxon>Nematoda</taxon>
        <taxon>Chromadorea</taxon>
        <taxon>Rhabditida</taxon>
        <taxon>Spirurina</taxon>
        <taxon>Ascaridomorpha</taxon>
        <taxon>Ascaridoidea</taxon>
        <taxon>Ascarididae</taxon>
        <taxon>Parascaris</taxon>
    </lineage>
</organism>
<keyword evidence="2" id="KW-0727">SH2 domain</keyword>
<evidence type="ECO:0000256" key="2">
    <source>
        <dbReference type="PROSITE-ProRule" id="PRU00191"/>
    </source>
</evidence>
<dbReference type="Pfam" id="PF00017">
    <property type="entry name" value="SH2"/>
    <property type="match status" value="1"/>
</dbReference>
<dbReference type="Gene3D" id="3.30.505.10">
    <property type="entry name" value="SH2 domain"/>
    <property type="match status" value="1"/>
</dbReference>
<dbReference type="SMART" id="SM00252">
    <property type="entry name" value="SH2"/>
    <property type="match status" value="1"/>
</dbReference>